<feature type="domain" description="HTH merR-type" evidence="5">
    <location>
        <begin position="1"/>
        <end position="71"/>
    </location>
</feature>
<dbReference type="EMBL" id="JACOPP010000012">
    <property type="protein sequence ID" value="MBC5734079.1"/>
    <property type="molecule type" value="Genomic_DNA"/>
</dbReference>
<keyword evidence="7" id="KW-1185">Reference proteome</keyword>
<dbReference type="GO" id="GO:0003700">
    <property type="term" value="F:DNA-binding transcription factor activity"/>
    <property type="evidence" value="ECO:0007669"/>
    <property type="project" value="InterPro"/>
</dbReference>
<dbReference type="InterPro" id="IPR000551">
    <property type="entry name" value="MerR-type_HTH_dom"/>
</dbReference>
<dbReference type="Gene3D" id="1.10.1660.10">
    <property type="match status" value="1"/>
</dbReference>
<dbReference type="SUPFAM" id="SSF46955">
    <property type="entry name" value="Putative DNA-binding domain"/>
    <property type="match status" value="1"/>
</dbReference>
<dbReference type="SUPFAM" id="SSF89082">
    <property type="entry name" value="Antibiotic binding domain of TipA-like multidrug resistance regulators"/>
    <property type="match status" value="1"/>
</dbReference>
<dbReference type="RefSeq" id="WP_186907966.1">
    <property type="nucleotide sequence ID" value="NZ_JACOPP010000012.1"/>
</dbReference>
<comment type="caution">
    <text evidence="6">The sequence shown here is derived from an EMBL/GenBank/DDBJ whole genome shotgun (WGS) entry which is preliminary data.</text>
</comment>
<evidence type="ECO:0000313" key="6">
    <source>
        <dbReference type="EMBL" id="MBC5734079.1"/>
    </source>
</evidence>
<dbReference type="Pfam" id="PF13411">
    <property type="entry name" value="MerR_1"/>
    <property type="match status" value="1"/>
</dbReference>
<dbReference type="PROSITE" id="PS50937">
    <property type="entry name" value="HTH_MERR_2"/>
    <property type="match status" value="1"/>
</dbReference>
<protein>
    <submittedName>
        <fullName evidence="6">MerR family transcriptional regulator</fullName>
    </submittedName>
</protein>
<dbReference type="GO" id="GO:0003677">
    <property type="term" value="F:DNA binding"/>
    <property type="evidence" value="ECO:0007669"/>
    <property type="project" value="UniProtKB-KW"/>
</dbReference>
<keyword evidence="3" id="KW-0010">Activator</keyword>
<evidence type="ECO:0000256" key="3">
    <source>
        <dbReference type="ARBA" id="ARBA00023159"/>
    </source>
</evidence>
<keyword evidence="4" id="KW-0804">Transcription</keyword>
<sequence length="256" mass="29159">MEYTIQQLAQLAGVTRRALRHYDQIGLLKPAHTTQAGWRLYGPAQVDRLQQILFYRALGLELEHIRRLLDDPAFDRRTALQSHLTELKDRRGRLDALILTVQKTLDAEQGGNRMPDTDKFECFKQDMIQKNEAQYGPELRARYGDALVDRANARLAGLTREQYDAMTTLEDEIRRDLTAAVLAGDTPDGPAGRMLAEKHRRWLSASWEQPYTPQAHAALAALYTQDKRFTDYYDQAVPGCAAFLRRAVEAYTAPLV</sequence>
<dbReference type="CDD" id="cd01106">
    <property type="entry name" value="HTH_TipAL-Mta"/>
    <property type="match status" value="1"/>
</dbReference>
<evidence type="ECO:0000259" key="5">
    <source>
        <dbReference type="PROSITE" id="PS50937"/>
    </source>
</evidence>
<keyword evidence="1" id="KW-0805">Transcription regulation</keyword>
<evidence type="ECO:0000256" key="2">
    <source>
        <dbReference type="ARBA" id="ARBA00023125"/>
    </source>
</evidence>
<organism evidence="6 7">
    <name type="scientific">Lawsonibacter hominis</name>
    <dbReference type="NCBI Taxonomy" id="2763053"/>
    <lineage>
        <taxon>Bacteria</taxon>
        <taxon>Bacillati</taxon>
        <taxon>Bacillota</taxon>
        <taxon>Clostridia</taxon>
        <taxon>Eubacteriales</taxon>
        <taxon>Oscillospiraceae</taxon>
        <taxon>Lawsonibacter</taxon>
    </lineage>
</organism>
<proteinExistence type="predicted"/>
<dbReference type="PRINTS" id="PR00040">
    <property type="entry name" value="HTHMERR"/>
</dbReference>
<dbReference type="PANTHER" id="PTHR30204">
    <property type="entry name" value="REDOX-CYCLING DRUG-SENSING TRANSCRIPTIONAL ACTIVATOR SOXR"/>
    <property type="match status" value="1"/>
</dbReference>
<dbReference type="InterPro" id="IPR012925">
    <property type="entry name" value="TipAS_dom"/>
</dbReference>
<dbReference type="InterPro" id="IPR047057">
    <property type="entry name" value="MerR_fam"/>
</dbReference>
<dbReference type="Proteomes" id="UP000661435">
    <property type="component" value="Unassembled WGS sequence"/>
</dbReference>
<evidence type="ECO:0000313" key="7">
    <source>
        <dbReference type="Proteomes" id="UP000661435"/>
    </source>
</evidence>
<dbReference type="SMART" id="SM00422">
    <property type="entry name" value="HTH_MERR"/>
    <property type="match status" value="1"/>
</dbReference>
<dbReference type="InterPro" id="IPR009061">
    <property type="entry name" value="DNA-bd_dom_put_sf"/>
</dbReference>
<dbReference type="InterPro" id="IPR036244">
    <property type="entry name" value="TipA-like_antibiotic-bd"/>
</dbReference>
<evidence type="ECO:0000256" key="4">
    <source>
        <dbReference type="ARBA" id="ARBA00023163"/>
    </source>
</evidence>
<dbReference type="Gene3D" id="1.10.490.50">
    <property type="entry name" value="Antibiotic binding domain of TipA-like multidrug resistance regulators"/>
    <property type="match status" value="1"/>
</dbReference>
<evidence type="ECO:0000256" key="1">
    <source>
        <dbReference type="ARBA" id="ARBA00023015"/>
    </source>
</evidence>
<accession>A0A8J6JF52</accession>
<gene>
    <name evidence="6" type="ORF">H8S57_10120</name>
</gene>
<dbReference type="Pfam" id="PF07739">
    <property type="entry name" value="TipAS"/>
    <property type="match status" value="1"/>
</dbReference>
<name>A0A8J6JF52_9FIRM</name>
<dbReference type="PANTHER" id="PTHR30204:SF90">
    <property type="entry name" value="HTH-TYPE TRANSCRIPTIONAL ACTIVATOR MTA"/>
    <property type="match status" value="1"/>
</dbReference>
<keyword evidence="2" id="KW-0238">DNA-binding</keyword>
<dbReference type="AlphaFoldDB" id="A0A8J6JF52"/>
<reference evidence="6" key="1">
    <citation type="submission" date="2020-08" db="EMBL/GenBank/DDBJ databases">
        <title>Genome public.</title>
        <authorList>
            <person name="Liu C."/>
            <person name="Sun Q."/>
        </authorList>
    </citation>
    <scope>NUCLEOTIDE SEQUENCE</scope>
    <source>
        <strain evidence="6">NSJ-51</strain>
    </source>
</reference>